<evidence type="ECO:0000313" key="2">
    <source>
        <dbReference type="RefSeq" id="XP_017664121.1"/>
    </source>
</evidence>
<proteinExistence type="predicted"/>
<protein>
    <submittedName>
        <fullName evidence="2">Uncharacterized protein C1orf189 homolog</fullName>
    </submittedName>
</protein>
<keyword evidence="1" id="KW-1185">Reference proteome</keyword>
<dbReference type="PANTHER" id="PTHR35818">
    <property type="entry name" value="C1ORF189"/>
    <property type="match status" value="1"/>
</dbReference>
<dbReference type="OrthoDB" id="9218276at2759"/>
<name>A0A6J0GQD5_9PASS</name>
<gene>
    <name evidence="2" type="primary">CUNH1orf189</name>
</gene>
<dbReference type="CTD" id="388701"/>
<dbReference type="Pfam" id="PF15104">
    <property type="entry name" value="CFAP141"/>
    <property type="match status" value="1"/>
</dbReference>
<dbReference type="AlphaFoldDB" id="A0A6J0GQD5"/>
<dbReference type="InterPro" id="IPR029375">
    <property type="entry name" value="CFAP141"/>
</dbReference>
<organism evidence="1 2">
    <name type="scientific">Lepidothrix coronata</name>
    <name type="common">blue-crowned manakin</name>
    <dbReference type="NCBI Taxonomy" id="321398"/>
    <lineage>
        <taxon>Eukaryota</taxon>
        <taxon>Metazoa</taxon>
        <taxon>Chordata</taxon>
        <taxon>Craniata</taxon>
        <taxon>Vertebrata</taxon>
        <taxon>Euteleostomi</taxon>
        <taxon>Archelosauria</taxon>
        <taxon>Archosauria</taxon>
        <taxon>Dinosauria</taxon>
        <taxon>Saurischia</taxon>
        <taxon>Theropoda</taxon>
        <taxon>Coelurosauria</taxon>
        <taxon>Aves</taxon>
        <taxon>Neognathae</taxon>
        <taxon>Neoaves</taxon>
        <taxon>Telluraves</taxon>
        <taxon>Australaves</taxon>
        <taxon>Passeriformes</taxon>
        <taxon>Pipridae</taxon>
        <taxon>Lepidothrix</taxon>
    </lineage>
</organism>
<evidence type="ECO:0000313" key="1">
    <source>
        <dbReference type="Proteomes" id="UP000504624"/>
    </source>
</evidence>
<dbReference type="Proteomes" id="UP000504624">
    <property type="component" value="Unplaced"/>
</dbReference>
<reference evidence="2" key="1">
    <citation type="submission" date="2025-08" db="UniProtKB">
        <authorList>
            <consortium name="RefSeq"/>
        </authorList>
    </citation>
    <scope>IDENTIFICATION</scope>
</reference>
<accession>A0A6J0GQD5</accession>
<dbReference type="PANTHER" id="PTHR35818:SF1">
    <property type="entry name" value="CILIA- AND FLAGELLA-ASSOCIATED PROTEIN 141"/>
    <property type="match status" value="1"/>
</dbReference>
<sequence>MVTRLPLLPGYPMGVARVEGSCRVPVAPAMAVPNSQSCSLQGEKVQEKGSAGTGLLESCGQGPREHSRCWASAHGVLQWIMESRLKRHVELELHLAGREQAAIRQDALYQLFQDEHQQHQQELSRLGKAFYVERL</sequence>
<dbReference type="RefSeq" id="XP_017664121.1">
    <property type="nucleotide sequence ID" value="XM_017808632.1"/>
</dbReference>
<dbReference type="GeneID" id="108494281"/>